<proteinExistence type="predicted"/>
<sequence length="91" mass="10234">MTRQAPLLERMRQELDVAEASGFGVAGWRINATAFRELLSERSLSQIDAEDASSVPGRRILGLPFRLDSNNHDRHPLFALEQSARAEFSRP</sequence>
<reference evidence="1 2" key="1">
    <citation type="submission" date="2020-08" db="EMBL/GenBank/DDBJ databases">
        <title>The genome sequence of Novosphingobium flavum 4Y4.</title>
        <authorList>
            <person name="Liu Y."/>
        </authorList>
    </citation>
    <scope>NUCLEOTIDE SEQUENCE [LARGE SCALE GENOMIC DNA]</scope>
    <source>
        <strain evidence="1 2">4Y4</strain>
    </source>
</reference>
<dbReference type="Proteomes" id="UP000520156">
    <property type="component" value="Unassembled WGS sequence"/>
</dbReference>
<gene>
    <name evidence="1" type="ORF">H7F49_16310</name>
</gene>
<evidence type="ECO:0000313" key="2">
    <source>
        <dbReference type="Proteomes" id="UP000520156"/>
    </source>
</evidence>
<protein>
    <submittedName>
        <fullName evidence="1">Uncharacterized protein</fullName>
    </submittedName>
</protein>
<comment type="caution">
    <text evidence="1">The sequence shown here is derived from an EMBL/GenBank/DDBJ whole genome shotgun (WGS) entry which is preliminary data.</text>
</comment>
<name>A0A7X1KDK5_9SPHN</name>
<dbReference type="EMBL" id="JACLAU010000040">
    <property type="protein sequence ID" value="MBC2653257.1"/>
    <property type="molecule type" value="Genomic_DNA"/>
</dbReference>
<keyword evidence="2" id="KW-1185">Reference proteome</keyword>
<evidence type="ECO:0000313" key="1">
    <source>
        <dbReference type="EMBL" id="MBC2653257.1"/>
    </source>
</evidence>
<dbReference type="RefSeq" id="WP_185684642.1">
    <property type="nucleotide sequence ID" value="NZ_JACLAU010000040.1"/>
</dbReference>
<organism evidence="1 2">
    <name type="scientific">Novosphingobium aerophilum</name>
    <dbReference type="NCBI Taxonomy" id="2839843"/>
    <lineage>
        <taxon>Bacteria</taxon>
        <taxon>Pseudomonadati</taxon>
        <taxon>Pseudomonadota</taxon>
        <taxon>Alphaproteobacteria</taxon>
        <taxon>Sphingomonadales</taxon>
        <taxon>Sphingomonadaceae</taxon>
        <taxon>Novosphingobium</taxon>
    </lineage>
</organism>
<accession>A0A7X1KDK5</accession>
<dbReference type="AlphaFoldDB" id="A0A7X1KDK5"/>